<dbReference type="CDD" id="cd14798">
    <property type="entry name" value="RX-CC_like"/>
    <property type="match status" value="1"/>
</dbReference>
<comment type="caution">
    <text evidence="5">The sequence shown here is derived from an EMBL/GenBank/DDBJ whole genome shotgun (WGS) entry which is preliminary data.</text>
</comment>
<feature type="non-terminal residue" evidence="5">
    <location>
        <position position="66"/>
    </location>
</feature>
<evidence type="ECO:0000259" key="4">
    <source>
        <dbReference type="Pfam" id="PF18052"/>
    </source>
</evidence>
<protein>
    <submittedName>
        <fullName evidence="5">NBS-containing resistance-like protein</fullName>
    </submittedName>
</protein>
<reference evidence="5 6" key="1">
    <citation type="journal article" date="2018" name="Front. Plant Sci.">
        <title>Red Clover (Trifolium pratense) and Zigzag Clover (T. medium) - A Picture of Genomic Similarities and Differences.</title>
        <authorList>
            <person name="Dluhosova J."/>
            <person name="Istvanek J."/>
            <person name="Nedelnik J."/>
            <person name="Repkova J."/>
        </authorList>
    </citation>
    <scope>NUCLEOTIDE SEQUENCE [LARGE SCALE GENOMIC DNA]</scope>
    <source>
        <strain evidence="6">cv. 10/8</strain>
        <tissue evidence="5">Leaf</tissue>
    </source>
</reference>
<dbReference type="GO" id="GO:0006952">
    <property type="term" value="P:defense response"/>
    <property type="evidence" value="ECO:0007669"/>
    <property type="project" value="UniProtKB-KW"/>
</dbReference>
<dbReference type="GO" id="GO:0000166">
    <property type="term" value="F:nucleotide binding"/>
    <property type="evidence" value="ECO:0007669"/>
    <property type="project" value="UniProtKB-KW"/>
</dbReference>
<dbReference type="AlphaFoldDB" id="A0A392W339"/>
<keyword evidence="3" id="KW-0611">Plant defense</keyword>
<accession>A0A392W339</accession>
<organism evidence="5 6">
    <name type="scientific">Trifolium medium</name>
    <dbReference type="NCBI Taxonomy" id="97028"/>
    <lineage>
        <taxon>Eukaryota</taxon>
        <taxon>Viridiplantae</taxon>
        <taxon>Streptophyta</taxon>
        <taxon>Embryophyta</taxon>
        <taxon>Tracheophyta</taxon>
        <taxon>Spermatophyta</taxon>
        <taxon>Magnoliopsida</taxon>
        <taxon>eudicotyledons</taxon>
        <taxon>Gunneridae</taxon>
        <taxon>Pentapetalae</taxon>
        <taxon>rosids</taxon>
        <taxon>fabids</taxon>
        <taxon>Fabales</taxon>
        <taxon>Fabaceae</taxon>
        <taxon>Papilionoideae</taxon>
        <taxon>50 kb inversion clade</taxon>
        <taxon>NPAAA clade</taxon>
        <taxon>Hologalegina</taxon>
        <taxon>IRL clade</taxon>
        <taxon>Trifolieae</taxon>
        <taxon>Trifolium</taxon>
    </lineage>
</organism>
<sequence length="66" mass="7452">AEMAVSLALDQLIPLFKKEAKLLGGIHKEFKDIQHELECIQAFLKDADKRAEGDNTNEGVKTWVKQ</sequence>
<feature type="non-terminal residue" evidence="5">
    <location>
        <position position="1"/>
    </location>
</feature>
<keyword evidence="1" id="KW-0677">Repeat</keyword>
<dbReference type="Pfam" id="PF18052">
    <property type="entry name" value="Rx_N"/>
    <property type="match status" value="1"/>
</dbReference>
<dbReference type="InterPro" id="IPR041118">
    <property type="entry name" value="Rx_N"/>
</dbReference>
<evidence type="ECO:0000313" key="6">
    <source>
        <dbReference type="Proteomes" id="UP000265520"/>
    </source>
</evidence>
<feature type="domain" description="Disease resistance N-terminal" evidence="4">
    <location>
        <begin position="4"/>
        <end position="66"/>
    </location>
</feature>
<evidence type="ECO:0000256" key="1">
    <source>
        <dbReference type="ARBA" id="ARBA00022737"/>
    </source>
</evidence>
<evidence type="ECO:0000313" key="5">
    <source>
        <dbReference type="EMBL" id="MCI95084.1"/>
    </source>
</evidence>
<dbReference type="EMBL" id="LXQA011375460">
    <property type="protein sequence ID" value="MCI95084.1"/>
    <property type="molecule type" value="Genomic_DNA"/>
</dbReference>
<proteinExistence type="predicted"/>
<name>A0A392W339_9FABA</name>
<dbReference type="InterPro" id="IPR038005">
    <property type="entry name" value="RX-like_CC"/>
</dbReference>
<dbReference type="Proteomes" id="UP000265520">
    <property type="component" value="Unassembled WGS sequence"/>
</dbReference>
<keyword evidence="6" id="KW-1185">Reference proteome</keyword>
<dbReference type="Gene3D" id="1.20.5.4130">
    <property type="match status" value="1"/>
</dbReference>
<evidence type="ECO:0000256" key="2">
    <source>
        <dbReference type="ARBA" id="ARBA00022741"/>
    </source>
</evidence>
<keyword evidence="2" id="KW-0547">Nucleotide-binding</keyword>
<evidence type="ECO:0000256" key="3">
    <source>
        <dbReference type="ARBA" id="ARBA00022821"/>
    </source>
</evidence>